<evidence type="ECO:0000256" key="5">
    <source>
        <dbReference type="ARBA" id="ARBA00023242"/>
    </source>
</evidence>
<comment type="subcellular location">
    <subcellularLocation>
        <location evidence="1">Nucleus</location>
    </subcellularLocation>
</comment>
<name>A0A4P9ZYK8_9FUNG</name>
<proteinExistence type="inferred from homology"/>
<dbReference type="GO" id="GO:0003713">
    <property type="term" value="F:transcription coactivator activity"/>
    <property type="evidence" value="ECO:0007669"/>
    <property type="project" value="TreeGrafter"/>
</dbReference>
<keyword evidence="9" id="KW-1185">Reference proteome</keyword>
<dbReference type="InterPro" id="IPR037796">
    <property type="entry name" value="TAF6"/>
</dbReference>
<dbReference type="AlphaFoldDB" id="A0A4P9ZYK8"/>
<organism evidence="8 9">
    <name type="scientific">Dimargaris cristalligena</name>
    <dbReference type="NCBI Taxonomy" id="215637"/>
    <lineage>
        <taxon>Eukaryota</taxon>
        <taxon>Fungi</taxon>
        <taxon>Fungi incertae sedis</taxon>
        <taxon>Zoopagomycota</taxon>
        <taxon>Kickxellomycotina</taxon>
        <taxon>Dimargaritomycetes</taxon>
        <taxon>Dimargaritales</taxon>
        <taxon>Dimargaritaceae</taxon>
        <taxon>Dimargaris</taxon>
    </lineage>
</organism>
<keyword evidence="5" id="KW-0539">Nucleus</keyword>
<dbReference type="GO" id="GO:0000124">
    <property type="term" value="C:SAGA complex"/>
    <property type="evidence" value="ECO:0007669"/>
    <property type="project" value="InterPro"/>
</dbReference>
<dbReference type="GO" id="GO:0046982">
    <property type="term" value="F:protein heterodimerization activity"/>
    <property type="evidence" value="ECO:0007669"/>
    <property type="project" value="InterPro"/>
</dbReference>
<evidence type="ECO:0000256" key="6">
    <source>
        <dbReference type="SAM" id="MobiDB-lite"/>
    </source>
</evidence>
<gene>
    <name evidence="8" type="ORF">BJ085DRAFT_8743</name>
</gene>
<evidence type="ECO:0000256" key="2">
    <source>
        <dbReference type="ARBA" id="ARBA00007688"/>
    </source>
</evidence>
<sequence length="361" mass="39936">NISESIGILNLKDEVATALSQDVEYRIYEIIQEAAKFMRHSKRTKLLTEDIDYALRARNVEPLYGHGAFGETTFKKVSALAEDIYVVEDEEFDFEKLLSTPLPPAPRDTCYTAHWLAVEGVQPLIRQNPAPNPESTEPVSKKPRAATTTINNNNNALPEASAQSSATATVPVKLVLSKELQLYYERLTEALLADNDLLRSTALDSLAVDPGIHQLIPYFTQFIAHQVTHHLKDLRLLTTMVLAARALLSNPRVFMEPYLHQLMPALLTCLVGKRLGGGASALSHWALRDTAAEVVARVCLDYGPAYHTLQQRVTRTLLRAFLDPTKPLATHYGALVGLTRLGAPVVKLLILPNIKAYSALL</sequence>
<dbReference type="GO" id="GO:0005669">
    <property type="term" value="C:transcription factor TFIID complex"/>
    <property type="evidence" value="ECO:0007669"/>
    <property type="project" value="InterPro"/>
</dbReference>
<dbReference type="InterPro" id="IPR046344">
    <property type="entry name" value="TAF6_C_sf"/>
</dbReference>
<dbReference type="GO" id="GO:0016251">
    <property type="term" value="F:RNA polymerase II general transcription initiation factor activity"/>
    <property type="evidence" value="ECO:0007669"/>
    <property type="project" value="InterPro"/>
</dbReference>
<dbReference type="PANTHER" id="PTHR10221">
    <property type="entry name" value="TRANSCRIPTION INITIATION FACTOR TFIID SUBUNIT 6"/>
    <property type="match status" value="1"/>
</dbReference>
<dbReference type="SMART" id="SM00803">
    <property type="entry name" value="TAF"/>
    <property type="match status" value="1"/>
</dbReference>
<feature type="domain" description="TATA box binding protein associated factor (TAF) histone-like fold" evidence="7">
    <location>
        <begin position="1"/>
        <end position="56"/>
    </location>
</feature>
<dbReference type="CDD" id="cd22931">
    <property type="entry name" value="HFD_TAF6"/>
    <property type="match status" value="1"/>
</dbReference>
<dbReference type="SUPFAM" id="SSF48371">
    <property type="entry name" value="ARM repeat"/>
    <property type="match status" value="1"/>
</dbReference>
<keyword evidence="4" id="KW-0804">Transcription</keyword>
<dbReference type="SUPFAM" id="SSF47113">
    <property type="entry name" value="Histone-fold"/>
    <property type="match status" value="1"/>
</dbReference>
<feature type="compositionally biased region" description="Low complexity" evidence="6">
    <location>
        <begin position="145"/>
        <end position="156"/>
    </location>
</feature>
<dbReference type="InterPro" id="IPR016024">
    <property type="entry name" value="ARM-type_fold"/>
</dbReference>
<dbReference type="Pfam" id="PF02969">
    <property type="entry name" value="TAF"/>
    <property type="match status" value="1"/>
</dbReference>
<dbReference type="Proteomes" id="UP000268162">
    <property type="component" value="Unassembled WGS sequence"/>
</dbReference>
<evidence type="ECO:0000256" key="3">
    <source>
        <dbReference type="ARBA" id="ARBA00023015"/>
    </source>
</evidence>
<dbReference type="GO" id="GO:0051123">
    <property type="term" value="P:RNA polymerase II preinitiation complex assembly"/>
    <property type="evidence" value="ECO:0007669"/>
    <property type="project" value="TreeGrafter"/>
</dbReference>
<dbReference type="Gene3D" id="1.10.20.10">
    <property type="entry name" value="Histone, subunit A"/>
    <property type="match status" value="1"/>
</dbReference>
<evidence type="ECO:0000313" key="9">
    <source>
        <dbReference type="Proteomes" id="UP000268162"/>
    </source>
</evidence>
<dbReference type="InterPro" id="IPR009072">
    <property type="entry name" value="Histone-fold"/>
</dbReference>
<dbReference type="PANTHER" id="PTHR10221:SF9">
    <property type="entry name" value="TRANSCRIPTION INITIATION FACTOR TFIID SUBUNIT 6"/>
    <property type="match status" value="1"/>
</dbReference>
<dbReference type="FunFam" id="1.25.40.770:FF:000001">
    <property type="entry name" value="Transcription initiation factor TFIID subunit 6"/>
    <property type="match status" value="1"/>
</dbReference>
<comment type="similarity">
    <text evidence="2">Belongs to the TAF6 family.</text>
</comment>
<accession>A0A4P9ZYK8</accession>
<dbReference type="InterPro" id="IPR004823">
    <property type="entry name" value="TAF_TATA-bd_Histone-like_dom"/>
</dbReference>
<evidence type="ECO:0000256" key="4">
    <source>
        <dbReference type="ARBA" id="ARBA00023163"/>
    </source>
</evidence>
<protein>
    <recommendedName>
        <fullName evidence="7">TATA box binding protein associated factor (TAF) histone-like fold domain-containing protein</fullName>
    </recommendedName>
</protein>
<evidence type="ECO:0000313" key="8">
    <source>
        <dbReference type="EMBL" id="RKP38783.1"/>
    </source>
</evidence>
<dbReference type="GO" id="GO:0046695">
    <property type="term" value="C:SLIK (SAGA-like) complex"/>
    <property type="evidence" value="ECO:0007669"/>
    <property type="project" value="InterPro"/>
</dbReference>
<feature type="region of interest" description="Disordered" evidence="6">
    <location>
        <begin position="126"/>
        <end position="162"/>
    </location>
</feature>
<reference evidence="9" key="1">
    <citation type="journal article" date="2018" name="Nat. Microbiol.">
        <title>Leveraging single-cell genomics to expand the fungal tree of life.</title>
        <authorList>
            <person name="Ahrendt S.R."/>
            <person name="Quandt C.A."/>
            <person name="Ciobanu D."/>
            <person name="Clum A."/>
            <person name="Salamov A."/>
            <person name="Andreopoulos B."/>
            <person name="Cheng J.F."/>
            <person name="Woyke T."/>
            <person name="Pelin A."/>
            <person name="Henrissat B."/>
            <person name="Reynolds N.K."/>
            <person name="Benny G.L."/>
            <person name="Smith M.E."/>
            <person name="James T.Y."/>
            <person name="Grigoriev I.V."/>
        </authorList>
    </citation>
    <scope>NUCLEOTIDE SEQUENCE [LARGE SCALE GENOMIC DNA]</scope>
    <source>
        <strain evidence="9">RSA 468</strain>
    </source>
</reference>
<dbReference type="EMBL" id="ML002330">
    <property type="protein sequence ID" value="RKP38783.1"/>
    <property type="molecule type" value="Genomic_DNA"/>
</dbReference>
<dbReference type="Gene3D" id="1.25.40.770">
    <property type="entry name" value="TAF6, C-terminal HEAT repeat domain"/>
    <property type="match status" value="1"/>
</dbReference>
<feature type="non-terminal residue" evidence="8">
    <location>
        <position position="1"/>
    </location>
</feature>
<dbReference type="CDD" id="cd08050">
    <property type="entry name" value="TAF6C"/>
    <property type="match status" value="1"/>
</dbReference>
<evidence type="ECO:0000259" key="7">
    <source>
        <dbReference type="SMART" id="SM00803"/>
    </source>
</evidence>
<keyword evidence="3" id="KW-0805">Transcription regulation</keyword>
<dbReference type="InterPro" id="IPR011442">
    <property type="entry name" value="TAF6_C"/>
</dbReference>
<dbReference type="Pfam" id="PF07571">
    <property type="entry name" value="TAF6_C"/>
    <property type="match status" value="1"/>
</dbReference>
<evidence type="ECO:0000256" key="1">
    <source>
        <dbReference type="ARBA" id="ARBA00004123"/>
    </source>
</evidence>
<dbReference type="STRING" id="215637.A0A4P9ZYK8"/>
<feature type="non-terminal residue" evidence="8">
    <location>
        <position position="361"/>
    </location>
</feature>